<feature type="compositionally biased region" description="Low complexity" evidence="1">
    <location>
        <begin position="975"/>
        <end position="985"/>
    </location>
</feature>
<evidence type="ECO:0000256" key="1">
    <source>
        <dbReference type="SAM" id="MobiDB-lite"/>
    </source>
</evidence>
<comment type="caution">
    <text evidence="2">The sequence shown here is derived from an EMBL/GenBank/DDBJ whole genome shotgun (WGS) entry which is preliminary data.</text>
</comment>
<proteinExistence type="predicted"/>
<name>A0A226ENM7_FOLCA</name>
<feature type="region of interest" description="Disordered" evidence="1">
    <location>
        <begin position="937"/>
        <end position="1023"/>
    </location>
</feature>
<feature type="compositionally biased region" description="Polar residues" evidence="1">
    <location>
        <begin position="1011"/>
        <end position="1022"/>
    </location>
</feature>
<protein>
    <submittedName>
        <fullName evidence="2">Uncharacterized protein</fullName>
    </submittedName>
</protein>
<feature type="compositionally biased region" description="Basic residues" evidence="1">
    <location>
        <begin position="485"/>
        <end position="497"/>
    </location>
</feature>
<dbReference type="Proteomes" id="UP000198287">
    <property type="component" value="Unassembled WGS sequence"/>
</dbReference>
<sequence length="1083" mass="118747">MEFVVQEAAQKVLDCELQKARQLRQKQVRQQASQWSEDRRRLFQEEKIRQKQDMAKQITEQVQEYAKSRIEHLLTAHDLAVAEVGAAHRAAAHLRQVEADRRERCQELEAAADERGNAAIREALKAQKKKEEMRSESLHRREQVRKEEDRKAKEMLEKSRSKLNTRGATTVSGDRLPLSNVANTVTTRSSSMKDQSAANRLKYPGKVQQTPSKPKFLTKPKKHGYGPTTPSRTKSVPSKHANITPAGSAFDRTAKNRSKASNRTKGMLRYTSTGTVVPTSSTSLTKQSTTPSSTKPSTSGPGKQKVPASPSVATRNGTSTVRYFDTRMPRPETNYTAPTGLAVREHDHHGRHSPDAWNKAEAITKLSMKEVEERAKHQEDLLRRTEERGKVARKKAHLEKKLINLKSELLSGEGADAETALGTGRQISLLDLEDDAPHPRFGDHEMMSGSDAGSKHESLDRSHGTLKKFKVNDKASGFGVDLTRSKARSKGTTKTKPKPKEELENDELRSEKIASEIVDRLESDIEKLKKQMKILVHDHGGVISESSRIDAIDSSSHKQASKPKSPRHASPHGRSPSPKMPGTGSGKKSDQSKPNQVFKMDTGSDTSSLTPEPKFNTAQQARKKEDDIIGLKTPVASGQRRIIVPKKSRSKDKTFKKREERLVFSPSHESIIVASDEEKGVSESTPISSADKLITIRSAKHMSNKSDVLEMSSINTTTSASITPDGSPELPINKKHVKIAPSGDKSVGHGPDGPYTSTPEGNLVLKKPSSRSVAVAVSKKDLMLHHIVSGFLTRRMESIELMPVSSSSSSDLHVDSSLITRSPSSTGASTSFHSPFGTSASSAHTSTENKSTTSHSSVYRTRTYENLLRSRTLVTATSTTTDTDAEHDVSLTKAVKRIPVHKNDKAVATSTTENRGKGSITSGSTLAEATVRTIIESTSGSSYSTNQGTTTDTTTNTSNGAVENTPKSHHDLALTTTSSNSENSTLHNINLVHESTGPTNTDNTTGGSTSEPTLSSQKTTSLESREIKRAAFRNLVGDMIDYEDFLSPICPHKTQEQPDILATIFEKLQEDFIGLMPIERPPW</sequence>
<evidence type="ECO:0000313" key="2">
    <source>
        <dbReference type="EMBL" id="OXA59089.1"/>
    </source>
</evidence>
<accession>A0A226ENM7</accession>
<feature type="region of interest" description="Disordered" evidence="1">
    <location>
        <begin position="544"/>
        <end position="661"/>
    </location>
</feature>
<keyword evidence="3" id="KW-1185">Reference proteome</keyword>
<feature type="compositionally biased region" description="Polar residues" evidence="1">
    <location>
        <begin position="603"/>
        <end position="620"/>
    </location>
</feature>
<feature type="compositionally biased region" description="Basic and acidic residues" evidence="1">
    <location>
        <begin position="651"/>
        <end position="661"/>
    </location>
</feature>
<dbReference type="EMBL" id="LNIX01000002">
    <property type="protein sequence ID" value="OXA59089.1"/>
    <property type="molecule type" value="Genomic_DNA"/>
</dbReference>
<feature type="compositionally biased region" description="Polar residues" evidence="1">
    <location>
        <begin position="162"/>
        <end position="172"/>
    </location>
</feature>
<feature type="compositionally biased region" description="Low complexity" evidence="1">
    <location>
        <begin position="942"/>
        <end position="959"/>
    </location>
</feature>
<feature type="region of interest" description="Disordered" evidence="1">
    <location>
        <begin position="739"/>
        <end position="764"/>
    </location>
</feature>
<dbReference type="AlphaFoldDB" id="A0A226ENM7"/>
<feature type="compositionally biased region" description="Basic and acidic residues" evidence="1">
    <location>
        <begin position="498"/>
        <end position="514"/>
    </location>
</feature>
<feature type="compositionally biased region" description="Low complexity" evidence="1">
    <location>
        <begin position="271"/>
        <end position="299"/>
    </location>
</feature>
<feature type="region of interest" description="Disordered" evidence="1">
    <location>
        <begin position="126"/>
        <end position="319"/>
    </location>
</feature>
<feature type="region of interest" description="Disordered" evidence="1">
    <location>
        <begin position="428"/>
        <end position="514"/>
    </location>
</feature>
<feature type="compositionally biased region" description="Basic and acidic residues" evidence="1">
    <location>
        <begin position="435"/>
        <end position="446"/>
    </location>
</feature>
<feature type="compositionally biased region" description="Basic and acidic residues" evidence="1">
    <location>
        <begin position="453"/>
        <end position="463"/>
    </location>
</feature>
<feature type="compositionally biased region" description="Basic and acidic residues" evidence="1">
    <location>
        <begin position="126"/>
        <end position="160"/>
    </location>
</feature>
<feature type="compositionally biased region" description="Basic residues" evidence="1">
    <location>
        <begin position="559"/>
        <end position="571"/>
    </location>
</feature>
<gene>
    <name evidence="2" type="ORF">Fcan01_04454</name>
</gene>
<reference evidence="2 3" key="1">
    <citation type="submission" date="2015-12" db="EMBL/GenBank/DDBJ databases">
        <title>The genome of Folsomia candida.</title>
        <authorList>
            <person name="Faddeeva A."/>
            <person name="Derks M.F."/>
            <person name="Anvar Y."/>
            <person name="Smit S."/>
            <person name="Van Straalen N."/>
            <person name="Roelofs D."/>
        </authorList>
    </citation>
    <scope>NUCLEOTIDE SEQUENCE [LARGE SCALE GENOMIC DNA]</scope>
    <source>
        <strain evidence="2 3">VU population</strain>
        <tissue evidence="2">Whole body</tissue>
    </source>
</reference>
<feature type="compositionally biased region" description="Polar residues" evidence="1">
    <location>
        <begin position="180"/>
        <end position="198"/>
    </location>
</feature>
<organism evidence="2 3">
    <name type="scientific">Folsomia candida</name>
    <name type="common">Springtail</name>
    <dbReference type="NCBI Taxonomy" id="158441"/>
    <lineage>
        <taxon>Eukaryota</taxon>
        <taxon>Metazoa</taxon>
        <taxon>Ecdysozoa</taxon>
        <taxon>Arthropoda</taxon>
        <taxon>Hexapoda</taxon>
        <taxon>Collembola</taxon>
        <taxon>Entomobryomorpha</taxon>
        <taxon>Isotomoidea</taxon>
        <taxon>Isotomidae</taxon>
        <taxon>Proisotominae</taxon>
        <taxon>Folsomia</taxon>
    </lineage>
</organism>
<feature type="compositionally biased region" description="Low complexity" evidence="1">
    <location>
        <begin position="995"/>
        <end position="1010"/>
    </location>
</feature>
<evidence type="ECO:0000313" key="3">
    <source>
        <dbReference type="Proteomes" id="UP000198287"/>
    </source>
</evidence>
<feature type="region of interest" description="Disordered" evidence="1">
    <location>
        <begin position="821"/>
        <end position="858"/>
    </location>
</feature>